<dbReference type="EMBL" id="AFNU02000001">
    <property type="protein sequence ID" value="ERJ13582.1"/>
    <property type="molecule type" value="Genomic_DNA"/>
</dbReference>
<dbReference type="FunFam" id="3.40.50.2300:FF:000001">
    <property type="entry name" value="DNA-binding response regulator PhoB"/>
    <property type="match status" value="1"/>
</dbReference>
<proteinExistence type="predicted"/>
<dbReference type="SMART" id="SM00862">
    <property type="entry name" value="Trans_reg_C"/>
    <property type="match status" value="1"/>
</dbReference>
<dbReference type="InterPro" id="IPR036388">
    <property type="entry name" value="WH-like_DNA-bd_sf"/>
</dbReference>
<dbReference type="SMART" id="SM00448">
    <property type="entry name" value="REC"/>
    <property type="match status" value="1"/>
</dbReference>
<dbReference type="eggNOG" id="COG0745">
    <property type="taxonomic scope" value="Bacteria"/>
</dbReference>
<reference evidence="10 11" key="2">
    <citation type="journal article" date="2013" name="PLoS ONE">
        <title>INDIGO - INtegrated Data Warehouse of MIcrobial GenOmes with Examples from the Red Sea Extremophiles.</title>
        <authorList>
            <person name="Alam I."/>
            <person name="Antunes A."/>
            <person name="Kamau A.A."/>
            <person name="Ba Alawi W."/>
            <person name="Kalkatawi M."/>
            <person name="Stingl U."/>
            <person name="Bajic V.B."/>
        </authorList>
    </citation>
    <scope>NUCLEOTIDE SEQUENCE [LARGE SCALE GENOMIC DNA]</scope>
    <source>
        <strain evidence="10 11">SSD-17B</strain>
    </source>
</reference>
<dbReference type="InterPro" id="IPR001789">
    <property type="entry name" value="Sig_transdc_resp-reg_receiver"/>
</dbReference>
<dbReference type="Gene3D" id="3.40.50.2300">
    <property type="match status" value="1"/>
</dbReference>
<feature type="domain" description="Response regulatory" evidence="8">
    <location>
        <begin position="4"/>
        <end position="120"/>
    </location>
</feature>
<sequence length="224" mass="25748">MKATILVVDDERHLRNLMTDYLINEAYTVIEDKNGAEAIEQYMNNASEIDLIILDVMMPKVSGWDVCKRIRNQSKEVPILFLTALGSIDNEIKGLDLGADEYIAKPFEYKVLMARVRSILRRLNKGERLIVGNYLTVDFYARTVIEDGSELTLTSKEFDLLEYLIKNKNIALSREQILNQIWGYDYIGDIRTVDTHIKQLRAKLTKSSTLIKTVRGHGYKLEVT</sequence>
<dbReference type="SUPFAM" id="SSF52172">
    <property type="entry name" value="CheY-like"/>
    <property type="match status" value="1"/>
</dbReference>
<evidence type="ECO:0000313" key="10">
    <source>
        <dbReference type="EMBL" id="ERJ13582.1"/>
    </source>
</evidence>
<dbReference type="CDD" id="cd17574">
    <property type="entry name" value="REC_OmpR"/>
    <property type="match status" value="1"/>
</dbReference>
<feature type="DNA-binding region" description="OmpR/PhoB-type" evidence="7">
    <location>
        <begin position="126"/>
        <end position="223"/>
    </location>
</feature>
<dbReference type="Pfam" id="PF00486">
    <property type="entry name" value="Trans_reg_C"/>
    <property type="match status" value="1"/>
</dbReference>
<dbReference type="PROSITE" id="PS50110">
    <property type="entry name" value="RESPONSE_REGULATORY"/>
    <property type="match status" value="1"/>
</dbReference>
<evidence type="ECO:0000256" key="4">
    <source>
        <dbReference type="ARBA" id="ARBA00023125"/>
    </source>
</evidence>
<name>U2DZF5_9MOLU</name>
<keyword evidence="1 6" id="KW-0597">Phosphoprotein</keyword>
<dbReference type="CDD" id="cd00383">
    <property type="entry name" value="trans_reg_C"/>
    <property type="match status" value="1"/>
</dbReference>
<dbReference type="InParanoid" id="U2DZF5"/>
<evidence type="ECO:0000256" key="7">
    <source>
        <dbReference type="PROSITE-ProRule" id="PRU01091"/>
    </source>
</evidence>
<keyword evidence="3" id="KW-0805">Transcription regulation</keyword>
<keyword evidence="2" id="KW-0902">Two-component regulatory system</keyword>
<evidence type="ECO:0000256" key="1">
    <source>
        <dbReference type="ARBA" id="ARBA00022553"/>
    </source>
</evidence>
<dbReference type="GO" id="GO:0000976">
    <property type="term" value="F:transcription cis-regulatory region binding"/>
    <property type="evidence" value="ECO:0007669"/>
    <property type="project" value="TreeGrafter"/>
</dbReference>
<evidence type="ECO:0000256" key="3">
    <source>
        <dbReference type="ARBA" id="ARBA00023015"/>
    </source>
</evidence>
<dbReference type="GO" id="GO:0032993">
    <property type="term" value="C:protein-DNA complex"/>
    <property type="evidence" value="ECO:0007669"/>
    <property type="project" value="TreeGrafter"/>
</dbReference>
<evidence type="ECO:0000256" key="5">
    <source>
        <dbReference type="ARBA" id="ARBA00023163"/>
    </source>
</evidence>
<evidence type="ECO:0000256" key="2">
    <source>
        <dbReference type="ARBA" id="ARBA00023012"/>
    </source>
</evidence>
<feature type="modified residue" description="4-aspartylphosphate" evidence="6">
    <location>
        <position position="55"/>
    </location>
</feature>
<dbReference type="PROSITE" id="PS51755">
    <property type="entry name" value="OMPR_PHOB"/>
    <property type="match status" value="1"/>
</dbReference>
<dbReference type="PANTHER" id="PTHR48111">
    <property type="entry name" value="REGULATOR OF RPOS"/>
    <property type="match status" value="1"/>
</dbReference>
<dbReference type="OrthoDB" id="9790442at2"/>
<dbReference type="Gene3D" id="6.10.250.690">
    <property type="match status" value="1"/>
</dbReference>
<dbReference type="AlphaFoldDB" id="U2DZF5"/>
<dbReference type="Proteomes" id="UP000005707">
    <property type="component" value="Unassembled WGS sequence"/>
</dbReference>
<dbReference type="STRING" id="1033810.HLPCO_000248"/>
<dbReference type="Pfam" id="PF00072">
    <property type="entry name" value="Response_reg"/>
    <property type="match status" value="1"/>
</dbReference>
<evidence type="ECO:0000256" key="6">
    <source>
        <dbReference type="PROSITE-ProRule" id="PRU00169"/>
    </source>
</evidence>
<comment type="caution">
    <text evidence="10">The sequence shown here is derived from an EMBL/GenBank/DDBJ whole genome shotgun (WGS) entry which is preliminary data.</text>
</comment>
<dbReference type="GO" id="GO:0005829">
    <property type="term" value="C:cytosol"/>
    <property type="evidence" value="ECO:0007669"/>
    <property type="project" value="TreeGrafter"/>
</dbReference>
<dbReference type="InterPro" id="IPR001867">
    <property type="entry name" value="OmpR/PhoB-type_DNA-bd"/>
</dbReference>
<dbReference type="GO" id="GO:0006355">
    <property type="term" value="P:regulation of DNA-templated transcription"/>
    <property type="evidence" value="ECO:0007669"/>
    <property type="project" value="InterPro"/>
</dbReference>
<keyword evidence="11" id="KW-1185">Reference proteome</keyword>
<accession>U2DZF5</accession>
<evidence type="ECO:0000259" key="8">
    <source>
        <dbReference type="PROSITE" id="PS50110"/>
    </source>
</evidence>
<dbReference type="FunFam" id="1.10.10.10:FF:000018">
    <property type="entry name" value="DNA-binding response regulator ResD"/>
    <property type="match status" value="1"/>
</dbReference>
<keyword evidence="4 7" id="KW-0238">DNA-binding</keyword>
<dbReference type="PANTHER" id="PTHR48111:SF73">
    <property type="entry name" value="ALKALINE PHOSPHATASE SYNTHESIS TRANSCRIPTIONAL REGULATORY PROTEIN PHOP"/>
    <property type="match status" value="1"/>
</dbReference>
<gene>
    <name evidence="10" type="ORF">HLPCO_000248</name>
</gene>
<keyword evidence="5" id="KW-0804">Transcription</keyword>
<organism evidence="10 11">
    <name type="scientific">Haloplasma contractile SSD-17B</name>
    <dbReference type="NCBI Taxonomy" id="1033810"/>
    <lineage>
        <taxon>Bacteria</taxon>
        <taxon>Bacillati</taxon>
        <taxon>Mycoplasmatota</taxon>
        <taxon>Mollicutes</taxon>
        <taxon>Haloplasmatales</taxon>
        <taxon>Haloplasmataceae</taxon>
        <taxon>Haloplasma</taxon>
    </lineage>
</organism>
<dbReference type="RefSeq" id="WP_008826315.1">
    <property type="nucleotide sequence ID" value="NZ_AFNU02000001.1"/>
</dbReference>
<dbReference type="InterPro" id="IPR039420">
    <property type="entry name" value="WalR-like"/>
</dbReference>
<dbReference type="Gene3D" id="1.10.10.10">
    <property type="entry name" value="Winged helix-like DNA-binding domain superfamily/Winged helix DNA-binding domain"/>
    <property type="match status" value="1"/>
</dbReference>
<evidence type="ECO:0000313" key="11">
    <source>
        <dbReference type="Proteomes" id="UP000005707"/>
    </source>
</evidence>
<feature type="domain" description="OmpR/PhoB-type" evidence="9">
    <location>
        <begin position="126"/>
        <end position="223"/>
    </location>
</feature>
<evidence type="ECO:0000259" key="9">
    <source>
        <dbReference type="PROSITE" id="PS51755"/>
    </source>
</evidence>
<protein>
    <submittedName>
        <fullName evidence="10">DNA-binding response regulator protein</fullName>
    </submittedName>
</protein>
<reference evidence="10 11" key="1">
    <citation type="journal article" date="2011" name="J. Bacteriol.">
        <title>Genome sequence of Haloplasma contractile, an unusual contractile bacterium from a deep-sea anoxic brine lake.</title>
        <authorList>
            <person name="Antunes A."/>
            <person name="Alam I."/>
            <person name="El Dorry H."/>
            <person name="Siam R."/>
            <person name="Robertson A."/>
            <person name="Bajic V.B."/>
            <person name="Stingl U."/>
        </authorList>
    </citation>
    <scope>NUCLEOTIDE SEQUENCE [LARGE SCALE GENOMIC DNA]</scope>
    <source>
        <strain evidence="10 11">SSD-17B</strain>
    </source>
</reference>
<dbReference type="InterPro" id="IPR011006">
    <property type="entry name" value="CheY-like_superfamily"/>
</dbReference>
<dbReference type="GO" id="GO:0000156">
    <property type="term" value="F:phosphorelay response regulator activity"/>
    <property type="evidence" value="ECO:0007669"/>
    <property type="project" value="TreeGrafter"/>
</dbReference>